<feature type="transmembrane region" description="Helical" evidence="1">
    <location>
        <begin position="68"/>
        <end position="88"/>
    </location>
</feature>
<protein>
    <submittedName>
        <fullName evidence="2">Uncharacterized protein</fullName>
    </submittedName>
</protein>
<keyword evidence="1" id="KW-1133">Transmembrane helix</keyword>
<feature type="transmembrane region" description="Helical" evidence="1">
    <location>
        <begin position="163"/>
        <end position="188"/>
    </location>
</feature>
<feature type="transmembrane region" description="Helical" evidence="1">
    <location>
        <begin position="337"/>
        <end position="356"/>
    </location>
</feature>
<keyword evidence="1" id="KW-0812">Transmembrane</keyword>
<feature type="transmembrane region" description="Helical" evidence="1">
    <location>
        <begin position="224"/>
        <end position="244"/>
    </location>
</feature>
<keyword evidence="3" id="KW-1185">Reference proteome</keyword>
<dbReference type="Proteomes" id="UP000305760">
    <property type="component" value="Unassembled WGS sequence"/>
</dbReference>
<evidence type="ECO:0000313" key="2">
    <source>
        <dbReference type="EMBL" id="TNJ33631.1"/>
    </source>
</evidence>
<reference evidence="2 3" key="1">
    <citation type="submission" date="2019-03" db="EMBL/GenBank/DDBJ databases">
        <title>Arenimonas daejeonensis sp. nov., isolated from compost.</title>
        <authorList>
            <person name="Jeon C.O."/>
        </authorList>
    </citation>
    <scope>NUCLEOTIDE SEQUENCE [LARGE SCALE GENOMIC DNA]</scope>
    <source>
        <strain evidence="2 3">R29</strain>
    </source>
</reference>
<feature type="transmembrane region" description="Helical" evidence="1">
    <location>
        <begin position="32"/>
        <end position="56"/>
    </location>
</feature>
<name>A0A5C4RS16_9GAMM</name>
<dbReference type="EMBL" id="SMDR01000002">
    <property type="protein sequence ID" value="TNJ33631.1"/>
    <property type="molecule type" value="Genomic_DNA"/>
</dbReference>
<feature type="transmembrane region" description="Helical" evidence="1">
    <location>
        <begin position="128"/>
        <end position="151"/>
    </location>
</feature>
<evidence type="ECO:0000313" key="3">
    <source>
        <dbReference type="Proteomes" id="UP000305760"/>
    </source>
</evidence>
<dbReference type="AlphaFoldDB" id="A0A5C4RS16"/>
<feature type="transmembrane region" description="Helical" evidence="1">
    <location>
        <begin position="94"/>
        <end position="116"/>
    </location>
</feature>
<dbReference type="OrthoDB" id="5295665at2"/>
<organism evidence="2 3">
    <name type="scientific">Arenimonas terrae</name>
    <dbReference type="NCBI Taxonomy" id="2546226"/>
    <lineage>
        <taxon>Bacteria</taxon>
        <taxon>Pseudomonadati</taxon>
        <taxon>Pseudomonadota</taxon>
        <taxon>Gammaproteobacteria</taxon>
        <taxon>Lysobacterales</taxon>
        <taxon>Lysobacteraceae</taxon>
        <taxon>Arenimonas</taxon>
    </lineage>
</organism>
<proteinExistence type="predicted"/>
<keyword evidence="1" id="KW-0472">Membrane</keyword>
<evidence type="ECO:0000256" key="1">
    <source>
        <dbReference type="SAM" id="Phobius"/>
    </source>
</evidence>
<feature type="transmembrane region" description="Helical" evidence="1">
    <location>
        <begin position="256"/>
        <end position="276"/>
    </location>
</feature>
<feature type="transmembrane region" description="Helical" evidence="1">
    <location>
        <begin position="282"/>
        <end position="313"/>
    </location>
</feature>
<feature type="transmembrane region" description="Helical" evidence="1">
    <location>
        <begin position="362"/>
        <end position="381"/>
    </location>
</feature>
<sequence length="395" mass="40191">MPAWGALAGLMLMAQGPTLLLSRWSPATVALVHVFTLGVLGNAMVGSLLQFLPAAAGVRLRGGPRLPWVLHALLNAGTVALVAGFQLPSATGRTAGAVLLGATFLVLAAASLPELLARARCSLLHAGIVLSLLAALATVALGCLLVAAIAGRVALSIPRWTNLHAAVGVLGWVLGLVAAVGRVVMPMFQGAPEVPARLQAGWLAALALGLTVAGVLAAGTGVDLPLRVLASAAALSLAGGGLWLQSRSRKSAPGELARFWRFGFLALAAAGALLLVPGEHSLLVGVLGLGVGLPMLVLGMLLEIAAFLGWIALHRRCGRGLQLPGVQVLLPASRRRIVRRCFALAGLALVAAALWPPAFARLAGALLLAANLSLAWALAGVGRGVREFTAAHPAR</sequence>
<gene>
    <name evidence="2" type="ORF">E1B00_09815</name>
</gene>
<comment type="caution">
    <text evidence="2">The sequence shown here is derived from an EMBL/GenBank/DDBJ whole genome shotgun (WGS) entry which is preliminary data.</text>
</comment>
<accession>A0A5C4RS16</accession>
<feature type="transmembrane region" description="Helical" evidence="1">
    <location>
        <begin position="200"/>
        <end position="218"/>
    </location>
</feature>